<evidence type="ECO:0000313" key="8">
    <source>
        <dbReference type="EMBL" id="KAK2121475.1"/>
    </source>
</evidence>
<accession>A0ABQ9WII8</accession>
<dbReference type="InterPro" id="IPR000217">
    <property type="entry name" value="Tubulin"/>
</dbReference>
<dbReference type="SUPFAM" id="SSF52490">
    <property type="entry name" value="Tubulin nucleotide-binding domain-like"/>
    <property type="match status" value="1"/>
</dbReference>
<dbReference type="PANTHER" id="PTHR11588">
    <property type="entry name" value="TUBULIN"/>
    <property type="match status" value="1"/>
</dbReference>
<comment type="caution">
    <text evidence="8">The sequence shown here is derived from an EMBL/GenBank/DDBJ whole genome shotgun (WGS) entry which is preliminary data.</text>
</comment>
<proteinExistence type="inferred from homology"/>
<dbReference type="InterPro" id="IPR036525">
    <property type="entry name" value="Tubulin/FtsZ_GTPase_sf"/>
</dbReference>
<dbReference type="Proteomes" id="UP001266305">
    <property type="component" value="Unassembled WGS sequence"/>
</dbReference>
<evidence type="ECO:0000256" key="5">
    <source>
        <dbReference type="ARBA" id="ARBA00022701"/>
    </source>
</evidence>
<dbReference type="PRINTS" id="PR01163">
    <property type="entry name" value="BETATUBULIN"/>
</dbReference>
<evidence type="ECO:0008006" key="10">
    <source>
        <dbReference type="Google" id="ProtNLM"/>
    </source>
</evidence>
<keyword evidence="6" id="KW-0547">Nucleotide-binding</keyword>
<evidence type="ECO:0000256" key="7">
    <source>
        <dbReference type="ARBA" id="ARBA00023134"/>
    </source>
</evidence>
<dbReference type="SUPFAM" id="SSF55307">
    <property type="entry name" value="Tubulin C-terminal domain-like"/>
    <property type="match status" value="1"/>
</dbReference>
<gene>
    <name evidence="8" type="ORF">P7K49_002861</name>
</gene>
<keyword evidence="5" id="KW-0493">Microtubule</keyword>
<evidence type="ECO:0000313" key="9">
    <source>
        <dbReference type="Proteomes" id="UP001266305"/>
    </source>
</evidence>
<dbReference type="Gene3D" id="3.40.50.1440">
    <property type="entry name" value="Tubulin/FtsZ, GTPase domain"/>
    <property type="match status" value="2"/>
</dbReference>
<dbReference type="InterPro" id="IPR002453">
    <property type="entry name" value="Beta_tubulin"/>
</dbReference>
<evidence type="ECO:0000256" key="1">
    <source>
        <dbReference type="ARBA" id="ARBA00001946"/>
    </source>
</evidence>
<evidence type="ECO:0000256" key="4">
    <source>
        <dbReference type="ARBA" id="ARBA00022490"/>
    </source>
</evidence>
<protein>
    <recommendedName>
        <fullName evidence="10">Tubulin/FtsZ GTPase domain-containing protein</fullName>
    </recommendedName>
</protein>
<evidence type="ECO:0000256" key="3">
    <source>
        <dbReference type="ARBA" id="ARBA00009636"/>
    </source>
</evidence>
<dbReference type="InterPro" id="IPR008280">
    <property type="entry name" value="Tub_FtsZ_C"/>
</dbReference>
<comment type="similarity">
    <text evidence="3">Belongs to the tubulin family.</text>
</comment>
<comment type="subcellular location">
    <subcellularLocation>
        <location evidence="2">Cytoplasm</location>
    </subcellularLocation>
</comment>
<reference evidence="8 9" key="1">
    <citation type="submission" date="2023-05" db="EMBL/GenBank/DDBJ databases">
        <title>B98-5 Cell Line De Novo Hybrid Assembly: An Optical Mapping Approach.</title>
        <authorList>
            <person name="Kananen K."/>
            <person name="Auerbach J.A."/>
            <person name="Kautto E."/>
            <person name="Blachly J.S."/>
        </authorList>
    </citation>
    <scope>NUCLEOTIDE SEQUENCE [LARGE SCALE GENOMIC DNA]</scope>
    <source>
        <strain evidence="8">B95-8</strain>
        <tissue evidence="8">Cell line</tissue>
    </source>
</reference>
<keyword evidence="7" id="KW-0342">GTP-binding</keyword>
<dbReference type="EMBL" id="JASSZA010000001">
    <property type="protein sequence ID" value="KAK2121475.1"/>
    <property type="molecule type" value="Genomic_DNA"/>
</dbReference>
<organism evidence="8 9">
    <name type="scientific">Saguinus oedipus</name>
    <name type="common">Cotton-top tamarin</name>
    <name type="synonym">Oedipomidas oedipus</name>
    <dbReference type="NCBI Taxonomy" id="9490"/>
    <lineage>
        <taxon>Eukaryota</taxon>
        <taxon>Metazoa</taxon>
        <taxon>Chordata</taxon>
        <taxon>Craniata</taxon>
        <taxon>Vertebrata</taxon>
        <taxon>Euteleostomi</taxon>
        <taxon>Mammalia</taxon>
        <taxon>Eutheria</taxon>
        <taxon>Euarchontoglires</taxon>
        <taxon>Primates</taxon>
        <taxon>Haplorrhini</taxon>
        <taxon>Platyrrhini</taxon>
        <taxon>Cebidae</taxon>
        <taxon>Callitrichinae</taxon>
        <taxon>Saguinus</taxon>
    </lineage>
</organism>
<keyword evidence="4" id="KW-0963">Cytoplasm</keyword>
<sequence length="205" mass="22235">MLVVEMGGASALPSLGSLPRMRWSCVAGKTARSNLKGLSDLRFWEVISDEHGINSTGIYCGDSDLQLERINVYYNEASGGRYVARAVLVDLELGTMDSMCSGSFGKIFRPDNFIFAQKNADETFCIDNKVPHNICSRTLKLTTATYGDLNHLVSATMSGVTTCLHCPGQLNANLPKLPANMVPFPGLHFFMPGFDQPAVPGPDRG</sequence>
<dbReference type="PRINTS" id="PR01161">
    <property type="entry name" value="TUBULIN"/>
</dbReference>
<evidence type="ECO:0000256" key="6">
    <source>
        <dbReference type="ARBA" id="ARBA00022741"/>
    </source>
</evidence>
<name>A0ABQ9WII8_SAGOE</name>
<keyword evidence="9" id="KW-1185">Reference proteome</keyword>
<evidence type="ECO:0000256" key="2">
    <source>
        <dbReference type="ARBA" id="ARBA00004496"/>
    </source>
</evidence>
<comment type="cofactor">
    <cofactor evidence="1">
        <name>Mg(2+)</name>
        <dbReference type="ChEBI" id="CHEBI:18420"/>
    </cofactor>
</comment>